<dbReference type="PANTHER" id="PTHR11059">
    <property type="entry name" value="DNA REPAIR PROTEIN RECN"/>
    <property type="match status" value="1"/>
</dbReference>
<dbReference type="Proteomes" id="UP000018227">
    <property type="component" value="Unassembled WGS sequence"/>
</dbReference>
<dbReference type="InterPro" id="IPR003395">
    <property type="entry name" value="RecF/RecN/SMC_N"/>
</dbReference>
<evidence type="ECO:0000256" key="9">
    <source>
        <dbReference type="PIRNR" id="PIRNR003128"/>
    </source>
</evidence>
<evidence type="ECO:0000256" key="3">
    <source>
        <dbReference type="ARBA" id="ARBA00021315"/>
    </source>
</evidence>
<dbReference type="GO" id="GO:0006310">
    <property type="term" value="P:DNA recombination"/>
    <property type="evidence" value="ECO:0007669"/>
    <property type="project" value="InterPro"/>
</dbReference>
<dbReference type="OrthoDB" id="9806954at2"/>
<evidence type="ECO:0000256" key="4">
    <source>
        <dbReference type="ARBA" id="ARBA00022741"/>
    </source>
</evidence>
<evidence type="ECO:0000256" key="8">
    <source>
        <dbReference type="ARBA" id="ARBA00033408"/>
    </source>
</evidence>
<evidence type="ECO:0000256" key="5">
    <source>
        <dbReference type="ARBA" id="ARBA00022763"/>
    </source>
</evidence>
<protein>
    <recommendedName>
        <fullName evidence="3 9">DNA repair protein RecN</fullName>
    </recommendedName>
    <alternativeName>
        <fullName evidence="8 9">Recombination protein N</fullName>
    </alternativeName>
</protein>
<dbReference type="Pfam" id="PF02463">
    <property type="entry name" value="SMC_N"/>
    <property type="match status" value="1"/>
</dbReference>
<keyword evidence="10" id="KW-0175">Coiled coil</keyword>
<dbReference type="GO" id="GO:0005524">
    <property type="term" value="F:ATP binding"/>
    <property type="evidence" value="ECO:0007669"/>
    <property type="project" value="UniProtKB-KW"/>
</dbReference>
<dbReference type="GO" id="GO:0006281">
    <property type="term" value="P:DNA repair"/>
    <property type="evidence" value="ECO:0007669"/>
    <property type="project" value="UniProtKB-KW"/>
</dbReference>
<dbReference type="NCBIfam" id="TIGR00634">
    <property type="entry name" value="recN"/>
    <property type="match status" value="1"/>
</dbReference>
<keyword evidence="5 9" id="KW-0227">DNA damage</keyword>
<gene>
    <name evidence="12" type="ORF">GCWU0000282_000847</name>
</gene>
<dbReference type="PANTHER" id="PTHR11059:SF0">
    <property type="entry name" value="DNA REPAIR PROTEIN RECN"/>
    <property type="match status" value="1"/>
</dbReference>
<dbReference type="InterPro" id="IPR027417">
    <property type="entry name" value="P-loop_NTPase"/>
</dbReference>
<dbReference type="EMBL" id="ACIL03000007">
    <property type="protein sequence ID" value="ESL03682.1"/>
    <property type="molecule type" value="Genomic_DNA"/>
</dbReference>
<keyword evidence="6" id="KW-0067">ATP-binding</keyword>
<feature type="coiled-coil region" evidence="10">
    <location>
        <begin position="159"/>
        <end position="186"/>
    </location>
</feature>
<dbReference type="Gene3D" id="3.40.50.300">
    <property type="entry name" value="P-loop containing nucleotide triphosphate hydrolases"/>
    <property type="match status" value="2"/>
</dbReference>
<evidence type="ECO:0000256" key="1">
    <source>
        <dbReference type="ARBA" id="ARBA00003618"/>
    </source>
</evidence>
<dbReference type="STRING" id="592026.GCWU0000282_000847"/>
<keyword evidence="7 9" id="KW-0234">DNA repair</keyword>
<dbReference type="SUPFAM" id="SSF52540">
    <property type="entry name" value="P-loop containing nucleoside triphosphate hydrolases"/>
    <property type="match status" value="1"/>
</dbReference>
<dbReference type="GO" id="GO:0043590">
    <property type="term" value="C:bacterial nucleoid"/>
    <property type="evidence" value="ECO:0007669"/>
    <property type="project" value="TreeGrafter"/>
</dbReference>
<dbReference type="eggNOG" id="COG0497">
    <property type="taxonomic scope" value="Bacteria"/>
</dbReference>
<keyword evidence="13" id="KW-1185">Reference proteome</keyword>
<dbReference type="RefSeq" id="WP_023353731.1">
    <property type="nucleotide sequence ID" value="NZ_KI535367.1"/>
</dbReference>
<feature type="coiled-coil region" evidence="10">
    <location>
        <begin position="261"/>
        <end position="288"/>
    </location>
</feature>
<evidence type="ECO:0000313" key="12">
    <source>
        <dbReference type="EMBL" id="ESL03682.1"/>
    </source>
</evidence>
<proteinExistence type="inferred from homology"/>
<evidence type="ECO:0000259" key="11">
    <source>
        <dbReference type="Pfam" id="PF02463"/>
    </source>
</evidence>
<comment type="caution">
    <text evidence="12">The sequence shown here is derived from an EMBL/GenBank/DDBJ whole genome shotgun (WGS) entry which is preliminary data.</text>
</comment>
<sequence length="561" mass="62109">MLEGLHVKNLIIIDEAEVSFGEGLNILTGETGAGKSVIIGSINLALGAKAGKNLVRAGKDSGFVELVFSVNEDTKKKLENLDIIPEEGLVVITRKFTAERSVSKINGETVTLSKVREAASLLLDIHGQTENQTLLLPKNHLEILDRYCKEEVKPLISKLKELVCEYREKENELLEYSADEASLSRELDFLKYECSEIKKAKLVKGEEEELDKKVRKYAASSKIVSLVEEARKNLSDSDGADDSIGNIVRAMSRLSDVDEGAEELLNQISEIESLLNDFERSLSDYADENVFDEADFMQSEARLDKIRGIFAKHGGSYESTQSFFDISLKQIEKLEHSSEYKGKLSTEVEKLKKLILAECDKLTEVRKKAALELGKKVKQALIDLNFLQVDFGLEFNKTKDFTSKGNDEVVFKISANPGEPMRSISEIASGGELSRIMLAIKSVMADTDEIPTLIFDEVDTGISGRTAQMVAEKMALLSGKRQLIAITHLAQIAAMADNHYLIEKKADETHTATDIRRLDENEEVEELARILGGVAITENVINSAKEMKNLATGTKIGLKQG</sequence>
<evidence type="ECO:0000256" key="7">
    <source>
        <dbReference type="ARBA" id="ARBA00023204"/>
    </source>
</evidence>
<keyword evidence="4" id="KW-0547">Nucleotide-binding</keyword>
<accession>V2Y6H3</accession>
<dbReference type="InterPro" id="IPR004604">
    <property type="entry name" value="DNA_recomb/repair_RecN"/>
</dbReference>
<dbReference type="CDD" id="cd03241">
    <property type="entry name" value="ABC_RecN"/>
    <property type="match status" value="2"/>
</dbReference>
<evidence type="ECO:0000256" key="10">
    <source>
        <dbReference type="SAM" id="Coils"/>
    </source>
</evidence>
<evidence type="ECO:0000256" key="2">
    <source>
        <dbReference type="ARBA" id="ARBA00009441"/>
    </source>
</evidence>
<evidence type="ECO:0000313" key="13">
    <source>
        <dbReference type="Proteomes" id="UP000018227"/>
    </source>
</evidence>
<reference evidence="12 13" key="1">
    <citation type="submission" date="2013-06" db="EMBL/GenBank/DDBJ databases">
        <authorList>
            <person name="Weinstock G."/>
            <person name="Sodergren E."/>
            <person name="Clifton S."/>
            <person name="Fulton L."/>
            <person name="Fulton B."/>
            <person name="Courtney L."/>
            <person name="Fronick C."/>
            <person name="Harrison M."/>
            <person name="Strong C."/>
            <person name="Farmer C."/>
            <person name="Delahaunty K."/>
            <person name="Markovic C."/>
            <person name="Hall O."/>
            <person name="Minx P."/>
            <person name="Tomlinson C."/>
            <person name="Mitreva M."/>
            <person name="Nelson J."/>
            <person name="Hou S."/>
            <person name="Wollam A."/>
            <person name="Pepin K.H."/>
            <person name="Johnson M."/>
            <person name="Bhonagiri V."/>
            <person name="Nash W.E."/>
            <person name="Warren W."/>
            <person name="Chinwalla A."/>
            <person name="Mardis E.R."/>
            <person name="Wilson R.K."/>
        </authorList>
    </citation>
    <scope>NUCLEOTIDE SEQUENCE [LARGE SCALE GENOMIC DNA]</scope>
    <source>
        <strain evidence="12 13">ATCC 51271</strain>
    </source>
</reference>
<dbReference type="HOGENOM" id="CLU_018297_3_1_9"/>
<comment type="function">
    <text evidence="1 9">May be involved in recombinational repair of damaged DNA.</text>
</comment>
<dbReference type="AlphaFoldDB" id="V2Y6H3"/>
<dbReference type="GO" id="GO:0009432">
    <property type="term" value="P:SOS response"/>
    <property type="evidence" value="ECO:0007669"/>
    <property type="project" value="TreeGrafter"/>
</dbReference>
<comment type="similarity">
    <text evidence="2 9">Belongs to the RecN family.</text>
</comment>
<feature type="domain" description="RecF/RecN/SMC N-terminal" evidence="11">
    <location>
        <begin position="6"/>
        <end position="508"/>
    </location>
</feature>
<name>V2Y6H3_9FIRM</name>
<organism evidence="12 13">
    <name type="scientific">Catonella morbi ATCC 51271</name>
    <dbReference type="NCBI Taxonomy" id="592026"/>
    <lineage>
        <taxon>Bacteria</taxon>
        <taxon>Bacillati</taxon>
        <taxon>Bacillota</taxon>
        <taxon>Clostridia</taxon>
        <taxon>Lachnospirales</taxon>
        <taxon>Lachnospiraceae</taxon>
        <taxon>Catonella</taxon>
    </lineage>
</organism>
<dbReference type="PIRSF" id="PIRSF003128">
    <property type="entry name" value="RecN"/>
    <property type="match status" value="1"/>
</dbReference>
<evidence type="ECO:0000256" key="6">
    <source>
        <dbReference type="ARBA" id="ARBA00022840"/>
    </source>
</evidence>